<keyword evidence="4" id="KW-1185">Reference proteome</keyword>
<dbReference type="InterPro" id="IPR036514">
    <property type="entry name" value="SGNH_hydro_sf"/>
</dbReference>
<dbReference type="PANTHER" id="PTHR34407:SF1">
    <property type="entry name" value="SGNH HYDROLASE-TYPE ESTERASE DOMAIN-CONTAINING PROTEIN"/>
    <property type="match status" value="1"/>
</dbReference>
<gene>
    <name evidence="3" type="ORF">H7C19_28800</name>
</gene>
<evidence type="ECO:0000259" key="2">
    <source>
        <dbReference type="Pfam" id="PF13472"/>
    </source>
</evidence>
<dbReference type="Proteomes" id="UP000547209">
    <property type="component" value="Unassembled WGS sequence"/>
</dbReference>
<evidence type="ECO:0000256" key="1">
    <source>
        <dbReference type="SAM" id="MobiDB-lite"/>
    </source>
</evidence>
<name>A0A7X0RW10_9BACL</name>
<proteinExistence type="predicted"/>
<accession>A0A7X0RW10</accession>
<feature type="region of interest" description="Disordered" evidence="1">
    <location>
        <begin position="218"/>
        <end position="238"/>
    </location>
</feature>
<keyword evidence="3" id="KW-0378">Hydrolase</keyword>
<reference evidence="3 4" key="1">
    <citation type="submission" date="2020-08" db="EMBL/GenBank/DDBJ databases">
        <title>Cohnella phylogeny.</title>
        <authorList>
            <person name="Dunlap C."/>
        </authorList>
    </citation>
    <scope>NUCLEOTIDE SEQUENCE [LARGE SCALE GENOMIC DNA]</scope>
    <source>
        <strain evidence="3 4">DSM 28246</strain>
    </source>
</reference>
<comment type="caution">
    <text evidence="3">The sequence shown here is derived from an EMBL/GenBank/DDBJ whole genome shotgun (WGS) entry which is preliminary data.</text>
</comment>
<feature type="domain" description="SGNH hydrolase-type esterase" evidence="2">
    <location>
        <begin position="31"/>
        <end position="201"/>
    </location>
</feature>
<dbReference type="GO" id="GO:0016787">
    <property type="term" value="F:hydrolase activity"/>
    <property type="evidence" value="ECO:0007669"/>
    <property type="project" value="UniProtKB-KW"/>
</dbReference>
<dbReference type="SUPFAM" id="SSF52266">
    <property type="entry name" value="SGNH hydrolase"/>
    <property type="match status" value="1"/>
</dbReference>
<evidence type="ECO:0000313" key="4">
    <source>
        <dbReference type="Proteomes" id="UP000547209"/>
    </source>
</evidence>
<organism evidence="3 4">
    <name type="scientific">Cohnella nanjingensis</name>
    <dbReference type="NCBI Taxonomy" id="1387779"/>
    <lineage>
        <taxon>Bacteria</taxon>
        <taxon>Bacillati</taxon>
        <taxon>Bacillota</taxon>
        <taxon>Bacilli</taxon>
        <taxon>Bacillales</taxon>
        <taxon>Paenibacillaceae</taxon>
        <taxon>Cohnella</taxon>
    </lineage>
</organism>
<dbReference type="RefSeq" id="WP_185672548.1">
    <property type="nucleotide sequence ID" value="NZ_JACJVP010000051.1"/>
</dbReference>
<dbReference type="InterPro" id="IPR013830">
    <property type="entry name" value="SGNH_hydro"/>
</dbReference>
<dbReference type="EMBL" id="JACJVP010000051">
    <property type="protein sequence ID" value="MBB6674688.1"/>
    <property type="molecule type" value="Genomic_DNA"/>
</dbReference>
<dbReference type="Gene3D" id="3.40.50.1110">
    <property type="entry name" value="SGNH hydrolase"/>
    <property type="match status" value="1"/>
</dbReference>
<protein>
    <submittedName>
        <fullName evidence="3">SGNH/GDSL hydrolase family protein</fullName>
    </submittedName>
</protein>
<evidence type="ECO:0000313" key="3">
    <source>
        <dbReference type="EMBL" id="MBB6674688.1"/>
    </source>
</evidence>
<dbReference type="PANTHER" id="PTHR34407">
    <property type="entry name" value="EXPRESSED PROTEIN"/>
    <property type="match status" value="1"/>
</dbReference>
<sequence length="383" mass="41788">MTGGLRYAVPRGGLPRLRARLSAGMPIAAAFLGGSITEGYGASEPDATSWRALTEAYLRESSPAGFVSVNAGVGGTNSTFGAYRLGEQVLDRGPIDLLFVEFAVNDDEDRTATIRGMEGIVRQCRKRSPETEIVFVYTADDDNLAEGLPCTIALHEEVAERYGIPSIHAAAAARDRILAGACRWEELAPDRVHPNDAGYALYAACVRTFLEDALRPPREGESASAFHPGVPERSQPLDEDSLSRVWMRGFETAAEIRGFERRETQPGPMINWRYEGAHLVSGDAEGAEIVWHVRGRSAGLLMFCGPDTGMLEYAVNGEAYAPLNPFDDWCMNVYRPVIATFALPEGGAVSRVSVRPSRQRDARSRGHALRIVRLFGSDEDPSR</sequence>
<dbReference type="CDD" id="cd00229">
    <property type="entry name" value="SGNH_hydrolase"/>
    <property type="match status" value="1"/>
</dbReference>
<dbReference type="AlphaFoldDB" id="A0A7X0RW10"/>
<dbReference type="Pfam" id="PF13472">
    <property type="entry name" value="Lipase_GDSL_2"/>
    <property type="match status" value="1"/>
</dbReference>